<dbReference type="Proteomes" id="UP000052978">
    <property type="component" value="Unassembled WGS sequence"/>
</dbReference>
<dbReference type="Gene3D" id="3.30.70.330">
    <property type="match status" value="1"/>
</dbReference>
<gene>
    <name evidence="1" type="ORF">D623_10014076</name>
</gene>
<proteinExistence type="predicted"/>
<evidence type="ECO:0000313" key="1">
    <source>
        <dbReference type="EMBL" id="EPQ04706.1"/>
    </source>
</evidence>
<evidence type="ECO:0000313" key="2">
    <source>
        <dbReference type="Proteomes" id="UP000052978"/>
    </source>
</evidence>
<dbReference type="EMBL" id="KE161632">
    <property type="protein sequence ID" value="EPQ04706.1"/>
    <property type="molecule type" value="Genomic_DNA"/>
</dbReference>
<accession>S7MKM9</accession>
<sequence>MEEAANTMVNYTLVTPKHLGQPIYIQFSNNKELKTHSSPNQISPSISEDNLKILFSSNSRIVKRFTFFQKDYKMALI</sequence>
<organism evidence="1 2">
    <name type="scientific">Myotis brandtii</name>
    <name type="common">Brandt's bat</name>
    <dbReference type="NCBI Taxonomy" id="109478"/>
    <lineage>
        <taxon>Eukaryota</taxon>
        <taxon>Metazoa</taxon>
        <taxon>Chordata</taxon>
        <taxon>Craniata</taxon>
        <taxon>Vertebrata</taxon>
        <taxon>Euteleostomi</taxon>
        <taxon>Mammalia</taxon>
        <taxon>Eutheria</taxon>
        <taxon>Laurasiatheria</taxon>
        <taxon>Chiroptera</taxon>
        <taxon>Yangochiroptera</taxon>
        <taxon>Vespertilionidae</taxon>
        <taxon>Myotis</taxon>
    </lineage>
</organism>
<dbReference type="AlphaFoldDB" id="S7MKM9"/>
<dbReference type="InterPro" id="IPR012677">
    <property type="entry name" value="Nucleotide-bd_a/b_plait_sf"/>
</dbReference>
<reference evidence="1 2" key="1">
    <citation type="journal article" date="2013" name="Nat. Commun.">
        <title>Genome analysis reveals insights into physiology and longevity of the Brandt's bat Myotis brandtii.</title>
        <authorList>
            <person name="Seim I."/>
            <person name="Fang X."/>
            <person name="Xiong Z."/>
            <person name="Lobanov A.V."/>
            <person name="Huang Z."/>
            <person name="Ma S."/>
            <person name="Feng Y."/>
            <person name="Turanov A.A."/>
            <person name="Zhu Y."/>
            <person name="Lenz T.L."/>
            <person name="Gerashchenko M.V."/>
            <person name="Fan D."/>
            <person name="Hee Yim S."/>
            <person name="Yao X."/>
            <person name="Jordan D."/>
            <person name="Xiong Y."/>
            <person name="Ma Y."/>
            <person name="Lyapunov A.N."/>
            <person name="Chen G."/>
            <person name="Kulakova O.I."/>
            <person name="Sun Y."/>
            <person name="Lee S.G."/>
            <person name="Bronson R.T."/>
            <person name="Moskalev A.A."/>
            <person name="Sunyaev S.R."/>
            <person name="Zhang G."/>
            <person name="Krogh A."/>
            <person name="Wang J."/>
            <person name="Gladyshev V.N."/>
        </authorList>
    </citation>
    <scope>NUCLEOTIDE SEQUENCE [LARGE SCALE GENOMIC DNA]</scope>
</reference>
<protein>
    <submittedName>
        <fullName evidence="1">Polypyrimidine tract-binding protein 1</fullName>
    </submittedName>
</protein>
<name>S7MKM9_MYOBR</name>
<keyword evidence="2" id="KW-1185">Reference proteome</keyword>